<comment type="cofactor">
    <cofactor evidence="7">
        <name>Zn(2+)</name>
        <dbReference type="ChEBI" id="CHEBI:29105"/>
    </cofactor>
    <text evidence="7">Binds 1 zinc ion.</text>
</comment>
<keyword evidence="2 7" id="KW-0540">Nuclease</keyword>
<comment type="subcellular location">
    <subcellularLocation>
        <location evidence="7">Cytoplasm</location>
    </subcellularLocation>
</comment>
<protein>
    <recommendedName>
        <fullName evidence="7">Endoribonuclease YbeY</fullName>
        <ecNumber evidence="7">3.1.-.-</ecNumber>
    </recommendedName>
</protein>
<dbReference type="HAMAP" id="MF_00009">
    <property type="entry name" value="Endoribonucl_YbeY"/>
    <property type="match status" value="1"/>
</dbReference>
<dbReference type="NCBIfam" id="TIGR00043">
    <property type="entry name" value="rRNA maturation RNase YbeY"/>
    <property type="match status" value="1"/>
</dbReference>
<keyword evidence="3 7" id="KW-0479">Metal-binding</keyword>
<dbReference type="GO" id="GO:0008270">
    <property type="term" value="F:zinc ion binding"/>
    <property type="evidence" value="ECO:0007669"/>
    <property type="project" value="UniProtKB-UniRule"/>
</dbReference>
<keyword evidence="7" id="KW-0690">Ribosome biogenesis</keyword>
<dbReference type="EC" id="3.1.-.-" evidence="7"/>
<dbReference type="SUPFAM" id="SSF55486">
    <property type="entry name" value="Metalloproteases ('zincins'), catalytic domain"/>
    <property type="match status" value="1"/>
</dbReference>
<evidence type="ECO:0000256" key="6">
    <source>
        <dbReference type="ARBA" id="ARBA00022833"/>
    </source>
</evidence>
<dbReference type="Pfam" id="PF02130">
    <property type="entry name" value="YbeY"/>
    <property type="match status" value="1"/>
</dbReference>
<comment type="similarity">
    <text evidence="1 7">Belongs to the endoribonuclease YbeY family.</text>
</comment>
<reference evidence="8 9" key="1">
    <citation type="submission" date="2017-09" db="EMBL/GenBank/DDBJ databases">
        <title>Depth-based differentiation of microbial function through sediment-hosted aquifers and enrichment of novel symbionts in the deep terrestrial subsurface.</title>
        <authorList>
            <person name="Probst A.J."/>
            <person name="Ladd B."/>
            <person name="Jarett J.K."/>
            <person name="Geller-Mcgrath D.E."/>
            <person name="Sieber C.M."/>
            <person name="Emerson J.B."/>
            <person name="Anantharaman K."/>
            <person name="Thomas B.C."/>
            <person name="Malmstrom R."/>
            <person name="Stieglmeier M."/>
            <person name="Klingl A."/>
            <person name="Woyke T."/>
            <person name="Ryan C.M."/>
            <person name="Banfield J.F."/>
        </authorList>
    </citation>
    <scope>NUCLEOTIDE SEQUENCE [LARGE SCALE GENOMIC DNA]</scope>
    <source>
        <strain evidence="8">CG11_big_fil_rev_8_21_14_0_20_35_14</strain>
    </source>
</reference>
<dbReference type="EMBL" id="PCWO01000002">
    <property type="protein sequence ID" value="PIR05227.1"/>
    <property type="molecule type" value="Genomic_DNA"/>
</dbReference>
<evidence type="ECO:0000256" key="2">
    <source>
        <dbReference type="ARBA" id="ARBA00022722"/>
    </source>
</evidence>
<dbReference type="PANTHER" id="PTHR46986:SF1">
    <property type="entry name" value="ENDORIBONUCLEASE YBEY, CHLOROPLASTIC"/>
    <property type="match status" value="1"/>
</dbReference>
<feature type="binding site" evidence="7">
    <location>
        <position position="112"/>
    </location>
    <ligand>
        <name>Zn(2+)</name>
        <dbReference type="ChEBI" id="CHEBI:29105"/>
        <note>catalytic</note>
    </ligand>
</feature>
<keyword evidence="5 7" id="KW-0378">Hydrolase</keyword>
<dbReference type="GO" id="GO:0004521">
    <property type="term" value="F:RNA endonuclease activity"/>
    <property type="evidence" value="ECO:0007669"/>
    <property type="project" value="UniProtKB-UniRule"/>
</dbReference>
<feature type="binding site" evidence="7">
    <location>
        <position position="108"/>
    </location>
    <ligand>
        <name>Zn(2+)</name>
        <dbReference type="ChEBI" id="CHEBI:29105"/>
        <note>catalytic</note>
    </ligand>
</feature>
<name>A0A2H0N8N0_9BACT</name>
<evidence type="ECO:0000256" key="1">
    <source>
        <dbReference type="ARBA" id="ARBA00010875"/>
    </source>
</evidence>
<keyword evidence="6 7" id="KW-0862">Zinc</keyword>
<keyword evidence="7" id="KW-0963">Cytoplasm</keyword>
<evidence type="ECO:0000256" key="3">
    <source>
        <dbReference type="ARBA" id="ARBA00022723"/>
    </source>
</evidence>
<gene>
    <name evidence="7 8" type="primary">ybeY</name>
    <name evidence="8" type="ORF">COV57_00075</name>
</gene>
<dbReference type="Gene3D" id="3.40.390.30">
    <property type="entry name" value="Metalloproteases ('zincins'), catalytic domain"/>
    <property type="match status" value="1"/>
</dbReference>
<dbReference type="GO" id="GO:0006364">
    <property type="term" value="P:rRNA processing"/>
    <property type="evidence" value="ECO:0007669"/>
    <property type="project" value="UniProtKB-UniRule"/>
</dbReference>
<dbReference type="InterPro" id="IPR020549">
    <property type="entry name" value="YbeY_CS"/>
</dbReference>
<accession>A0A2H0N8N0</accession>
<dbReference type="PANTHER" id="PTHR46986">
    <property type="entry name" value="ENDORIBONUCLEASE YBEY, CHLOROPLASTIC"/>
    <property type="match status" value="1"/>
</dbReference>
<keyword evidence="7" id="KW-0698">rRNA processing</keyword>
<dbReference type="GO" id="GO:0004222">
    <property type="term" value="F:metalloendopeptidase activity"/>
    <property type="evidence" value="ECO:0007669"/>
    <property type="project" value="InterPro"/>
</dbReference>
<dbReference type="PROSITE" id="PS01306">
    <property type="entry name" value="UPF0054"/>
    <property type="match status" value="1"/>
</dbReference>
<dbReference type="Proteomes" id="UP000229893">
    <property type="component" value="Unassembled WGS sequence"/>
</dbReference>
<dbReference type="InterPro" id="IPR023091">
    <property type="entry name" value="MetalPrtase_cat_dom_sf_prd"/>
</dbReference>
<proteinExistence type="inferred from homology"/>
<evidence type="ECO:0000313" key="8">
    <source>
        <dbReference type="EMBL" id="PIR05227.1"/>
    </source>
</evidence>
<evidence type="ECO:0000313" key="9">
    <source>
        <dbReference type="Proteomes" id="UP000229893"/>
    </source>
</evidence>
<sequence length="140" mass="16545">MLKKKLVKILVKSYDKRYIKLETRLASFARRVLWFLNKKDKNLFVFLITQKESLRLNKEYRKIDKVASVLSFEKKEDFPGDKELLGEIYITPSVLKSKGYTLQLVTVHGILHLLGFNHEKLKETSLMENLEAEVLRRVDF</sequence>
<keyword evidence="4 7" id="KW-0255">Endonuclease</keyword>
<organism evidence="8 9">
    <name type="scientific">Candidatus Liptonbacteria bacterium CG11_big_fil_rev_8_21_14_0_20_35_14</name>
    <dbReference type="NCBI Taxonomy" id="1974634"/>
    <lineage>
        <taxon>Bacteria</taxon>
        <taxon>Candidatus Liptoniibacteriota</taxon>
    </lineage>
</organism>
<evidence type="ECO:0000256" key="7">
    <source>
        <dbReference type="HAMAP-Rule" id="MF_00009"/>
    </source>
</evidence>
<comment type="function">
    <text evidence="7">Single strand-specific metallo-endoribonuclease involved in late-stage 70S ribosome quality control and in maturation of the 3' terminus of the 16S rRNA.</text>
</comment>
<dbReference type="InterPro" id="IPR002036">
    <property type="entry name" value="YbeY"/>
</dbReference>
<dbReference type="AlphaFoldDB" id="A0A2H0N8N0"/>
<evidence type="ECO:0000256" key="5">
    <source>
        <dbReference type="ARBA" id="ARBA00022801"/>
    </source>
</evidence>
<evidence type="ECO:0000256" key="4">
    <source>
        <dbReference type="ARBA" id="ARBA00022759"/>
    </source>
</evidence>
<comment type="caution">
    <text evidence="8">The sequence shown here is derived from an EMBL/GenBank/DDBJ whole genome shotgun (WGS) entry which is preliminary data.</text>
</comment>
<dbReference type="GO" id="GO:0005737">
    <property type="term" value="C:cytoplasm"/>
    <property type="evidence" value="ECO:0007669"/>
    <property type="project" value="UniProtKB-SubCell"/>
</dbReference>
<feature type="binding site" evidence="7">
    <location>
        <position position="118"/>
    </location>
    <ligand>
        <name>Zn(2+)</name>
        <dbReference type="ChEBI" id="CHEBI:29105"/>
        <note>catalytic</note>
    </ligand>
</feature>